<evidence type="ECO:0000256" key="1">
    <source>
        <dbReference type="ARBA" id="ARBA00001794"/>
    </source>
</evidence>
<keyword evidence="8 9" id="KW-0456">Lyase</keyword>
<dbReference type="InterPro" id="IPR004628">
    <property type="entry name" value="Man_deHydtase"/>
</dbReference>
<evidence type="ECO:0000256" key="5">
    <source>
        <dbReference type="ARBA" id="ARBA00012927"/>
    </source>
</evidence>
<dbReference type="Pfam" id="PF03786">
    <property type="entry name" value="UxuA"/>
    <property type="match status" value="1"/>
</dbReference>
<keyword evidence="7 9" id="KW-0464">Manganese</keyword>
<comment type="similarity">
    <text evidence="4 9">Belongs to the mannonate dehydratase family.</text>
</comment>
<comment type="function">
    <text evidence="2 9">Catalyzes the dehydration of D-mannonate.</text>
</comment>
<gene>
    <name evidence="9 10" type="primary">uxuA</name>
    <name evidence="10" type="ORF">Q2T41_14470</name>
</gene>
<dbReference type="PANTHER" id="PTHR30387">
    <property type="entry name" value="MANNONATE DEHYDRATASE"/>
    <property type="match status" value="1"/>
</dbReference>
<comment type="caution">
    <text evidence="10">The sequence shown here is derived from an EMBL/GenBank/DDBJ whole genome shotgun (WGS) entry which is preliminary data.</text>
</comment>
<reference evidence="10" key="2">
    <citation type="submission" date="2023-06" db="EMBL/GenBank/DDBJ databases">
        <authorList>
            <person name="Lucena T."/>
            <person name="Sun Q."/>
        </authorList>
    </citation>
    <scope>NUCLEOTIDE SEQUENCE</scope>
    <source>
        <strain evidence="10">CECT 8869</strain>
    </source>
</reference>
<dbReference type="EC" id="4.2.1.8" evidence="5 9"/>
<evidence type="ECO:0000313" key="10">
    <source>
        <dbReference type="EMBL" id="MDO1513862.1"/>
    </source>
</evidence>
<comment type="pathway">
    <text evidence="3 9">Carbohydrate metabolism; pentose and glucuronate interconversion.</text>
</comment>
<dbReference type="NCBIfam" id="NF003027">
    <property type="entry name" value="PRK03906.1"/>
    <property type="match status" value="1"/>
</dbReference>
<proteinExistence type="inferred from homology"/>
<comment type="cofactor">
    <cofactor evidence="9">
        <name>Fe(2+)</name>
        <dbReference type="ChEBI" id="CHEBI:29033"/>
    </cofactor>
    <cofactor evidence="9">
        <name>Mn(2+)</name>
        <dbReference type="ChEBI" id="CHEBI:29035"/>
    </cofactor>
</comment>
<accession>A0ABT8RSF2</accession>
<evidence type="ECO:0000313" key="11">
    <source>
        <dbReference type="Proteomes" id="UP001168579"/>
    </source>
</evidence>
<evidence type="ECO:0000256" key="8">
    <source>
        <dbReference type="ARBA" id="ARBA00023239"/>
    </source>
</evidence>
<sequence>MLLILIMEYLKKTFRWFGPEFGVELADIRQLGVEGIVAACQHVPVGEVWPVETITALKNEIEAHNMEWTVVESVNIHTAIKYGLPERDRYISNYIKTLKNLAENGIYDVCYNFMQLIDWTRTDLDYILPTGASALRYSPISAAAFDLFILKRENAKETYPEKAYQEAKSYFEGLSADGKKKLEESILAGMPGSRKLIALDEFKANHATVLKISKTQLQENLSYFLNAIIPEAEKIGVRMAVHPDDPPFSVFGVPRIVSNYDEIKFLLECCPSPSNGLTFCSGSLGASADNDLVKIVEDFGDKIHFIHLRNVARSEDGSFYEAEHLGGSVPIDKVMKAIVEQQRKRENNGSGVVRIPMRPDHGHVLLDDKKRQNEFYSGYSLIGRAMGLAQLSGLEKGVRLGLNI</sequence>
<organism evidence="10 11">
    <name type="scientific">Maribacter confluentis</name>
    <dbReference type="NCBI Taxonomy" id="1656093"/>
    <lineage>
        <taxon>Bacteria</taxon>
        <taxon>Pseudomonadati</taxon>
        <taxon>Bacteroidota</taxon>
        <taxon>Flavobacteriia</taxon>
        <taxon>Flavobacteriales</taxon>
        <taxon>Flavobacteriaceae</taxon>
        <taxon>Maribacter</taxon>
    </lineage>
</organism>
<dbReference type="NCBIfam" id="TIGR00695">
    <property type="entry name" value="uxuA"/>
    <property type="match status" value="1"/>
</dbReference>
<evidence type="ECO:0000256" key="3">
    <source>
        <dbReference type="ARBA" id="ARBA00004892"/>
    </source>
</evidence>
<dbReference type="GO" id="GO:0008927">
    <property type="term" value="F:mannonate dehydratase activity"/>
    <property type="evidence" value="ECO:0007669"/>
    <property type="project" value="UniProtKB-EC"/>
</dbReference>
<dbReference type="PIRSF" id="PIRSF016049">
    <property type="entry name" value="Man_dehyd"/>
    <property type="match status" value="1"/>
</dbReference>
<dbReference type="InterPro" id="IPR036237">
    <property type="entry name" value="Xyl_isomerase-like_sf"/>
</dbReference>
<keyword evidence="6 9" id="KW-0408">Iron</keyword>
<dbReference type="HAMAP" id="MF_00106">
    <property type="entry name" value="UxuA"/>
    <property type="match status" value="1"/>
</dbReference>
<dbReference type="EMBL" id="JAUKUC010000001">
    <property type="protein sequence ID" value="MDO1513862.1"/>
    <property type="molecule type" value="Genomic_DNA"/>
</dbReference>
<comment type="catalytic activity">
    <reaction evidence="1 9">
        <text>D-mannonate = 2-dehydro-3-deoxy-D-gluconate + H2O</text>
        <dbReference type="Rhea" id="RHEA:20097"/>
        <dbReference type="ChEBI" id="CHEBI:15377"/>
        <dbReference type="ChEBI" id="CHEBI:17767"/>
        <dbReference type="ChEBI" id="CHEBI:57990"/>
        <dbReference type="EC" id="4.2.1.8"/>
    </reaction>
</comment>
<dbReference type="SUPFAM" id="SSF51658">
    <property type="entry name" value="Xylose isomerase-like"/>
    <property type="match status" value="1"/>
</dbReference>
<name>A0ABT8RSF2_9FLAO</name>
<evidence type="ECO:0000256" key="9">
    <source>
        <dbReference type="HAMAP-Rule" id="MF_00106"/>
    </source>
</evidence>
<dbReference type="RefSeq" id="WP_304436642.1">
    <property type="nucleotide sequence ID" value="NZ_JAUKUC010000001.1"/>
</dbReference>
<protein>
    <recommendedName>
        <fullName evidence="5 9">Mannonate dehydratase</fullName>
        <ecNumber evidence="5 9">4.2.1.8</ecNumber>
    </recommendedName>
    <alternativeName>
        <fullName evidence="9">D-mannonate hydro-lyase</fullName>
    </alternativeName>
</protein>
<evidence type="ECO:0000256" key="7">
    <source>
        <dbReference type="ARBA" id="ARBA00023211"/>
    </source>
</evidence>
<evidence type="ECO:0000256" key="6">
    <source>
        <dbReference type="ARBA" id="ARBA00023004"/>
    </source>
</evidence>
<reference evidence="10" key="1">
    <citation type="journal article" date="2014" name="Int. J. Syst. Evol. Microbiol.">
        <title>Complete genome of a new Firmicutes species belonging to the dominant human colonic microbiota ('Ruminococcus bicirculans') reveals two chromosomes and a selective capacity to utilize plant glucans.</title>
        <authorList>
            <consortium name="NISC Comparative Sequencing Program"/>
            <person name="Wegmann U."/>
            <person name="Louis P."/>
            <person name="Goesmann A."/>
            <person name="Henrissat B."/>
            <person name="Duncan S.H."/>
            <person name="Flint H.J."/>
        </authorList>
    </citation>
    <scope>NUCLEOTIDE SEQUENCE</scope>
    <source>
        <strain evidence="10">CECT 8869</strain>
    </source>
</reference>
<evidence type="ECO:0000256" key="2">
    <source>
        <dbReference type="ARBA" id="ARBA00002713"/>
    </source>
</evidence>
<dbReference type="Gene3D" id="3.20.20.150">
    <property type="entry name" value="Divalent-metal-dependent TIM barrel enzymes"/>
    <property type="match status" value="1"/>
</dbReference>
<dbReference type="Proteomes" id="UP001168579">
    <property type="component" value="Unassembled WGS sequence"/>
</dbReference>
<evidence type="ECO:0000256" key="4">
    <source>
        <dbReference type="ARBA" id="ARBA00007389"/>
    </source>
</evidence>
<dbReference type="PANTHER" id="PTHR30387:SF2">
    <property type="entry name" value="MANNONATE DEHYDRATASE"/>
    <property type="match status" value="1"/>
</dbReference>
<keyword evidence="11" id="KW-1185">Reference proteome</keyword>